<organism evidence="1 2">
    <name type="scientific">Salicibibacter halophilus</name>
    <dbReference type="NCBI Taxonomy" id="2502791"/>
    <lineage>
        <taxon>Bacteria</taxon>
        <taxon>Bacillati</taxon>
        <taxon>Bacillota</taxon>
        <taxon>Bacilli</taxon>
        <taxon>Bacillales</taxon>
        <taxon>Bacillaceae</taxon>
        <taxon>Salicibibacter</taxon>
    </lineage>
</organism>
<dbReference type="AlphaFoldDB" id="A0A514LG04"/>
<dbReference type="KEGG" id="sale:EPH95_06000"/>
<dbReference type="OrthoDB" id="67448at2"/>
<dbReference type="Proteomes" id="UP000319756">
    <property type="component" value="Chromosome"/>
</dbReference>
<gene>
    <name evidence="1" type="ORF">EPH95_06000</name>
</gene>
<proteinExistence type="predicted"/>
<dbReference type="EMBL" id="CP035485">
    <property type="protein sequence ID" value="QDI90786.1"/>
    <property type="molecule type" value="Genomic_DNA"/>
</dbReference>
<evidence type="ECO:0000313" key="2">
    <source>
        <dbReference type="Proteomes" id="UP000319756"/>
    </source>
</evidence>
<dbReference type="RefSeq" id="WP_142088195.1">
    <property type="nucleotide sequence ID" value="NZ_CP035485.1"/>
</dbReference>
<sequence length="68" mass="7937">MAQFNKEKVDVEEPALLIRLTDSFRYEMSEVELYDAVPPEEIRNKYNDHSVGHLISQNAQNPIKYVNV</sequence>
<keyword evidence="2" id="KW-1185">Reference proteome</keyword>
<accession>A0A514LG04</accession>
<name>A0A514LG04_9BACI</name>
<evidence type="ECO:0000313" key="1">
    <source>
        <dbReference type="EMBL" id="QDI90786.1"/>
    </source>
</evidence>
<reference evidence="2" key="1">
    <citation type="submission" date="2019-01" db="EMBL/GenBank/DDBJ databases">
        <title>Genomic analysis of Salicibibacter sp. NKC3-5.</title>
        <authorList>
            <person name="Oh Y.J."/>
        </authorList>
    </citation>
    <scope>NUCLEOTIDE SEQUENCE [LARGE SCALE GENOMIC DNA]</scope>
    <source>
        <strain evidence="2">NKC3-5</strain>
    </source>
</reference>
<protein>
    <submittedName>
        <fullName evidence="1">Uncharacterized protein</fullName>
    </submittedName>
</protein>